<dbReference type="AlphaFoldDB" id="A0A8H6ZTX2"/>
<dbReference type="InterPro" id="IPR039920">
    <property type="entry name" value="MMS19"/>
</dbReference>
<dbReference type="SUPFAM" id="SSF48371">
    <property type="entry name" value="ARM repeat"/>
    <property type="match status" value="1"/>
</dbReference>
<evidence type="ECO:0000259" key="6">
    <source>
        <dbReference type="Pfam" id="PF12460"/>
    </source>
</evidence>
<comment type="caution">
    <text evidence="8">The sequence shown here is derived from an EMBL/GenBank/DDBJ whole genome shotgun (WGS) entry which is preliminary data.</text>
</comment>
<keyword evidence="3" id="KW-0677">Repeat</keyword>
<feature type="domain" description="MMS19 N-terminal" evidence="7">
    <location>
        <begin position="46"/>
        <end position="306"/>
    </location>
</feature>
<dbReference type="Pfam" id="PF12460">
    <property type="entry name" value="MMS19_C"/>
    <property type="match status" value="1"/>
</dbReference>
<dbReference type="VEuPathDB" id="FungiDB:PC9H_006327"/>
<dbReference type="PANTHER" id="PTHR12891:SF0">
    <property type="entry name" value="MMS19 NUCLEOTIDE EXCISION REPAIR PROTEIN HOMOLOG"/>
    <property type="match status" value="1"/>
</dbReference>
<feature type="domain" description="MMS19 C-terminal" evidence="6">
    <location>
        <begin position="532"/>
        <end position="977"/>
    </location>
</feature>
<keyword evidence="4 5" id="KW-0539">Nucleus</keyword>
<comment type="similarity">
    <text evidence="2 5">Belongs to the MET18/MMS19 family.</text>
</comment>
<reference evidence="8" key="1">
    <citation type="submission" date="2019-07" db="EMBL/GenBank/DDBJ databases">
        <authorList>
            <person name="Palmer J.M."/>
        </authorList>
    </citation>
    <scope>NUCLEOTIDE SEQUENCE</scope>
    <source>
        <strain evidence="8">PC9</strain>
    </source>
</reference>
<dbReference type="GO" id="GO:0005634">
    <property type="term" value="C:nucleus"/>
    <property type="evidence" value="ECO:0007669"/>
    <property type="project" value="UniProtKB-SubCell"/>
</dbReference>
<dbReference type="InterPro" id="IPR024687">
    <property type="entry name" value="MMS19_C"/>
</dbReference>
<feature type="non-terminal residue" evidence="8">
    <location>
        <position position="1006"/>
    </location>
</feature>
<protein>
    <recommendedName>
        <fullName evidence="5">MMS19 nucleotide excision repair protein</fullName>
    </recommendedName>
</protein>
<evidence type="ECO:0000313" key="9">
    <source>
        <dbReference type="Proteomes" id="UP000623687"/>
    </source>
</evidence>
<keyword evidence="5" id="KW-0234">DNA repair</keyword>
<dbReference type="InterPro" id="IPR011989">
    <property type="entry name" value="ARM-like"/>
</dbReference>
<dbReference type="Pfam" id="PF14500">
    <property type="entry name" value="MMS19_N"/>
    <property type="match status" value="1"/>
</dbReference>
<gene>
    <name evidence="8" type="ORF">PC9H_006327</name>
</gene>
<keyword evidence="9" id="KW-1185">Reference proteome</keyword>
<dbReference type="InterPro" id="IPR016024">
    <property type="entry name" value="ARM-type_fold"/>
</dbReference>
<dbReference type="EMBL" id="JACETU010000004">
    <property type="protein sequence ID" value="KAF7430619.1"/>
    <property type="molecule type" value="Genomic_DNA"/>
</dbReference>
<dbReference type="RefSeq" id="XP_036631897.1">
    <property type="nucleotide sequence ID" value="XM_036775878.1"/>
</dbReference>
<sequence length="1006" mass="111694">MDDQNSQAKSLRLVQTWMAATSKKDQIVGDIVTAVSSAQFALLDLVKSLGGYLTSEEDELRTKGVGLLSSVLHQGNLTTNRQTVHALTLFYCGKLDDTETIVPALDGLVALSKQPNLSSEDAVAVIRAIFTYVKMKALVQAVRYHVFSIVDTLLTKHRKALQGLGTEFISGYVSLAEGEKDPRNLLVAFAIARVLLIEFDVSHHVENFFNITFCYFPISFRPPPGDPYGITAEDLKSRLRYYCLSAHPSFGPLAIPLFLEKLTAGSPVTKRDTLESMTDCLPVYGAEFIFEHAKSIWNSLKIEVLQPTDPSTEATALDTIKSFIRVISSTDAGQAAPLRDIIYEECVQKLQEPEKSQAKASMKLLCTMMAANSSSSEVIVAKALPLLFKLFNDPTETANRPPVILLLCRVTDACHDVTILLPFKDELMGVLSAGFELSTCRQQTLALLQVMLAIRGLLTTEEIGYFIRTLTEAFLQPSETNDEFNDRIVTFLSMVNETRHLGETALPLLFSALPDRPLERDAAVEHRLIKRVLAALPTLCTTREHFETLYIRLTTKFEIVLFPVSGNDLVDREAISAYGFALLKALSTSFEAKVAGNHVDIPKYEELLLPRLYNWFIYSAISTDHQFLAAERRVVSLAAEIISMLSRAANPQRQKAQIDSVYSAFFKGDPHAIAFGFPRIPKDARFAPFSDSASDAEKNLVPLAAACFYPLYPEVQLPVDEIHPFIKLLLNWGVYDATNEHQAQSAWGVGSSILNKHIDDSPSAILRQLNEFWRTNVLNKDIDYERRRASIRAWIWVGKALLRRDHPQASQLSAQLMDLFEETPINREAALAIGDSLRTDMVLTKSNHAVVKMLHVQKYVNTMLPLILSNVNTSHPAQLSYLAALSSLLHSVPCAIYIHQASELMPLLICSLELPDVDIRANSINTLSAMSSKQATPKILAQHASTLIDNMLNIGLDLLGSSTHLRIAALRYLGLLPSLLNYSVLHPHKARVLWGLAKALDDAKRS</sequence>
<evidence type="ECO:0000256" key="5">
    <source>
        <dbReference type="RuleBase" id="RU367072"/>
    </source>
</evidence>
<dbReference type="GO" id="GO:0051604">
    <property type="term" value="P:protein maturation"/>
    <property type="evidence" value="ECO:0007669"/>
    <property type="project" value="UniProtKB-UniRule"/>
</dbReference>
<keyword evidence="5" id="KW-0227">DNA damage</keyword>
<evidence type="ECO:0000256" key="2">
    <source>
        <dbReference type="ARBA" id="ARBA00009340"/>
    </source>
</evidence>
<evidence type="ECO:0000256" key="4">
    <source>
        <dbReference type="ARBA" id="ARBA00023242"/>
    </source>
</evidence>
<dbReference type="OrthoDB" id="342900at2759"/>
<evidence type="ECO:0000313" key="8">
    <source>
        <dbReference type="EMBL" id="KAF7430619.1"/>
    </source>
</evidence>
<dbReference type="GeneID" id="59376145"/>
<dbReference type="PANTHER" id="PTHR12891">
    <property type="entry name" value="DNA REPAIR/TRANSCRIPTION PROTEIN MET18/MMS19"/>
    <property type="match status" value="1"/>
</dbReference>
<evidence type="ECO:0000259" key="7">
    <source>
        <dbReference type="Pfam" id="PF14500"/>
    </source>
</evidence>
<comment type="subcellular location">
    <subcellularLocation>
        <location evidence="1 5">Nucleus</location>
    </subcellularLocation>
</comment>
<dbReference type="GO" id="GO:0016226">
    <property type="term" value="P:iron-sulfur cluster assembly"/>
    <property type="evidence" value="ECO:0007669"/>
    <property type="project" value="UniProtKB-UniRule"/>
</dbReference>
<evidence type="ECO:0000256" key="1">
    <source>
        <dbReference type="ARBA" id="ARBA00004123"/>
    </source>
</evidence>
<dbReference type="GO" id="GO:0097361">
    <property type="term" value="C:cytosolic [4Fe-4S] assembly targeting complex"/>
    <property type="evidence" value="ECO:0007669"/>
    <property type="project" value="UniProtKB-UniRule"/>
</dbReference>
<dbReference type="InterPro" id="IPR029240">
    <property type="entry name" value="MMS19_N"/>
</dbReference>
<accession>A0A8H6ZTX2</accession>
<dbReference type="Proteomes" id="UP000623687">
    <property type="component" value="Unassembled WGS sequence"/>
</dbReference>
<evidence type="ECO:0000256" key="3">
    <source>
        <dbReference type="ARBA" id="ARBA00022737"/>
    </source>
</evidence>
<comment type="function">
    <text evidence="5">Key component of the cytosolic iron-sulfur protein assembly (CIA) complex, a multiprotein complex that mediates the incorporation of iron-sulfur cluster into apoproteins specifically involved in DNA metabolism and genomic integrity. In the CIA complex, MMS19 acts as an adapter between early-acting CIA components and a subset of cellular target iron-sulfur proteins.</text>
</comment>
<name>A0A8H6ZTX2_PLEOS</name>
<dbReference type="Gene3D" id="1.25.10.10">
    <property type="entry name" value="Leucine-rich Repeat Variant"/>
    <property type="match status" value="1"/>
</dbReference>
<proteinExistence type="inferred from homology"/>
<dbReference type="GO" id="GO:0006281">
    <property type="term" value="P:DNA repair"/>
    <property type="evidence" value="ECO:0007669"/>
    <property type="project" value="UniProtKB-UniRule"/>
</dbReference>
<organism evidence="8 9">
    <name type="scientific">Pleurotus ostreatus</name>
    <name type="common">Oyster mushroom</name>
    <name type="synonym">White-rot fungus</name>
    <dbReference type="NCBI Taxonomy" id="5322"/>
    <lineage>
        <taxon>Eukaryota</taxon>
        <taxon>Fungi</taxon>
        <taxon>Dikarya</taxon>
        <taxon>Basidiomycota</taxon>
        <taxon>Agaricomycotina</taxon>
        <taxon>Agaricomycetes</taxon>
        <taxon>Agaricomycetidae</taxon>
        <taxon>Agaricales</taxon>
        <taxon>Pleurotineae</taxon>
        <taxon>Pleurotaceae</taxon>
        <taxon>Pleurotus</taxon>
    </lineage>
</organism>